<evidence type="ECO:0000313" key="4">
    <source>
        <dbReference type="Proteomes" id="UP000186308"/>
    </source>
</evidence>
<accession>A0A8G2FL14</accession>
<sequence>MALRPEAGMFGKDTGRRMVPARPGRVILGFLDRIEDAALAGWAVDPMAVDRALTMRVMVDGQIADVIKCDVNRPDTAPLNLPSTRVGFEYAIPSRFQDGLRHVLSFATLDGDPIHLPGRGGLVLPELHFCLTQRTHIEGVLDGLIDGMIQGWALRVDERTNAKTGGIRVLISTKGQPLAELQANEFRADVAEALGADPACGFSYALPPELRNGKRIVLDFHAMPDRILLRGSPMEIAIPADAERTRIANLIDRADELFRYAYHLRRELKAAMPAERLTLGNYASWVRQSQPLVAQRAAARYGAITDAPLVSVLCPVFRPNQGEFLAAIDSVRAQTYQNWELILVDDASRDEALSETLERLGSVDQRIKVIVLPKNVGIAAATNQALAAARGPLVAFFDHDDVLEPCALDVMLRARSATGARLLYSDEDKIDRNGHVSEPNFKPDFNYRFLLDLNYICHLVIAETALVREVGGLDPRFDGAQDHDLLLRMSERLLPHEIHHVAEILYHWRITPASTAGGAAAKPRAALAGEVAVAEHLKRRNLPAKIERRGALTCYRTSFALDDDPGISILIPFRNHIDLTRQCVEAIRTHSEGMRIEILLLDNWSQGGEVEAFCTEQGNYPDTKILRIAEPFNYSLINNRGVAAASHPFLLFMNNDVIVSDPNWLRTMLNEALADPQVGAVGAKLLYPNGTIQHAGVVLGVGGVADHAFRGLPGTAPGYIAHAIAAREVAAVTAACMLVRRSAFEAAGGFDEAELGVAFNDVDLCIKIREAGYRIIFTPDVVCEHRESMSRGDDLDEDKLSRFMRENEAMQLRWEHVLLGDPFYNRHFTRDGGLYRDLRRLDPKDERRIDRPTPQAHAIAPIHAPRPAPKTSAGKPPLNGSTKPHEARGKPVKAAAPAKSKPRPQTVAD</sequence>
<dbReference type="Pfam" id="PF00535">
    <property type="entry name" value="Glycos_transf_2"/>
    <property type="match status" value="1"/>
</dbReference>
<dbReference type="EMBL" id="FTNE01000001">
    <property type="protein sequence ID" value="SIQ05711.1"/>
    <property type="molecule type" value="Genomic_DNA"/>
</dbReference>
<dbReference type="Proteomes" id="UP000186308">
    <property type="component" value="Unassembled WGS sequence"/>
</dbReference>
<name>A0A8G2FL14_ACIRU</name>
<dbReference type="SUPFAM" id="SSF53448">
    <property type="entry name" value="Nucleotide-diphospho-sugar transferases"/>
    <property type="match status" value="2"/>
</dbReference>
<dbReference type="Gene3D" id="3.90.550.10">
    <property type="entry name" value="Spore Coat Polysaccharide Biosynthesis Protein SpsA, Chain A"/>
    <property type="match status" value="2"/>
</dbReference>
<dbReference type="Pfam" id="PF13641">
    <property type="entry name" value="Glyco_tranf_2_3"/>
    <property type="match status" value="1"/>
</dbReference>
<feature type="compositionally biased region" description="Low complexity" evidence="1">
    <location>
        <begin position="854"/>
        <end position="865"/>
    </location>
</feature>
<evidence type="ECO:0000256" key="1">
    <source>
        <dbReference type="SAM" id="MobiDB-lite"/>
    </source>
</evidence>
<dbReference type="GO" id="GO:0016740">
    <property type="term" value="F:transferase activity"/>
    <property type="evidence" value="ECO:0007669"/>
    <property type="project" value="UniProtKB-KW"/>
</dbReference>
<feature type="region of interest" description="Disordered" evidence="1">
    <location>
        <begin position="845"/>
        <end position="909"/>
    </location>
</feature>
<organism evidence="3 4">
    <name type="scientific">Acidiphilium rubrum</name>
    <dbReference type="NCBI Taxonomy" id="526"/>
    <lineage>
        <taxon>Bacteria</taxon>
        <taxon>Pseudomonadati</taxon>
        <taxon>Pseudomonadota</taxon>
        <taxon>Alphaproteobacteria</taxon>
        <taxon>Acetobacterales</taxon>
        <taxon>Acidocellaceae</taxon>
        <taxon>Acidiphilium</taxon>
    </lineage>
</organism>
<evidence type="ECO:0000259" key="2">
    <source>
        <dbReference type="Pfam" id="PF00535"/>
    </source>
</evidence>
<dbReference type="PANTHER" id="PTHR43179:SF7">
    <property type="entry name" value="RHAMNOSYLTRANSFERASE WBBL"/>
    <property type="match status" value="1"/>
</dbReference>
<feature type="domain" description="Glycosyltransferase 2-like" evidence="2">
    <location>
        <begin position="321"/>
        <end position="424"/>
    </location>
</feature>
<dbReference type="InterPro" id="IPR001173">
    <property type="entry name" value="Glyco_trans_2-like"/>
</dbReference>
<dbReference type="AlphaFoldDB" id="A0A8G2FL14"/>
<reference evidence="3 4" key="1">
    <citation type="submission" date="2017-01" db="EMBL/GenBank/DDBJ databases">
        <authorList>
            <person name="Varghese N."/>
            <person name="Submissions S."/>
        </authorList>
    </citation>
    <scope>NUCLEOTIDE SEQUENCE [LARGE SCALE GENOMIC DNA]</scope>
    <source>
        <strain evidence="3 4">ATCC 35905</strain>
    </source>
</reference>
<evidence type="ECO:0000313" key="3">
    <source>
        <dbReference type="EMBL" id="SIQ05711.1"/>
    </source>
</evidence>
<proteinExistence type="predicted"/>
<dbReference type="PANTHER" id="PTHR43179">
    <property type="entry name" value="RHAMNOSYLTRANSFERASE WBBL"/>
    <property type="match status" value="1"/>
</dbReference>
<dbReference type="InterPro" id="IPR029044">
    <property type="entry name" value="Nucleotide-diphossugar_trans"/>
</dbReference>
<protein>
    <submittedName>
        <fullName evidence="3">Glycosyltransferase, GT2 family</fullName>
    </submittedName>
</protein>
<keyword evidence="3" id="KW-0808">Transferase</keyword>
<dbReference type="CDD" id="cd04186">
    <property type="entry name" value="GT_2_like_c"/>
    <property type="match status" value="1"/>
</dbReference>
<keyword evidence="4" id="KW-1185">Reference proteome</keyword>
<comment type="caution">
    <text evidence="3">The sequence shown here is derived from an EMBL/GenBank/DDBJ whole genome shotgun (WGS) entry which is preliminary data.</text>
</comment>
<dbReference type="OrthoDB" id="9783791at2"/>
<gene>
    <name evidence="3" type="ORF">SAMN05421828_101108</name>
</gene>